<proteinExistence type="predicted"/>
<dbReference type="AlphaFoldDB" id="A0A9W8MYT8"/>
<dbReference type="Proteomes" id="UP001148786">
    <property type="component" value="Unassembled WGS sequence"/>
</dbReference>
<evidence type="ECO:0008006" key="3">
    <source>
        <dbReference type="Google" id="ProtNLM"/>
    </source>
</evidence>
<dbReference type="OrthoDB" id="2606310at2759"/>
<keyword evidence="2" id="KW-1185">Reference proteome</keyword>
<sequence>MFFPLSDLPLELALDILRLAASTNVNQQYQSRRQVYQTATSLAYVSFGVRQAVMPHLLHTVILHNQNSVNLFVRTIEQQQALASAASRLSLNYSQYVRRLWSNQCYTPLVHWPQDRYTNYRHLFDIFCRSEALGFTFDSIHLIYEALGGAQFRPHTLSEWNCRRVTFAGQYPRWNTLSSTSAGAAFLQRITHLIIWVSYDDTIDPGDISPAGDVPNWINKVPFELMPNLSHFAFTLVTPPGATAATILAYTSPTSSPQSSTIFRTWASSSNPLSYGRLFNLDVNHSPPELKWEMAFLRSANDLWVEIGQ</sequence>
<reference evidence="1" key="1">
    <citation type="submission" date="2022-07" db="EMBL/GenBank/DDBJ databases">
        <title>Genome Sequence of Agrocybe chaxingu.</title>
        <authorList>
            <person name="Buettner E."/>
        </authorList>
    </citation>
    <scope>NUCLEOTIDE SEQUENCE</scope>
    <source>
        <strain evidence="1">MP-N11</strain>
    </source>
</reference>
<gene>
    <name evidence="1" type="ORF">NLJ89_g2161</name>
</gene>
<dbReference type="EMBL" id="JANKHO010000127">
    <property type="protein sequence ID" value="KAJ3514792.1"/>
    <property type="molecule type" value="Genomic_DNA"/>
</dbReference>
<comment type="caution">
    <text evidence="1">The sequence shown here is derived from an EMBL/GenBank/DDBJ whole genome shotgun (WGS) entry which is preliminary data.</text>
</comment>
<protein>
    <recommendedName>
        <fullName evidence="3">F-box domain-containing protein</fullName>
    </recommendedName>
</protein>
<name>A0A9W8MYT8_9AGAR</name>
<evidence type="ECO:0000313" key="2">
    <source>
        <dbReference type="Proteomes" id="UP001148786"/>
    </source>
</evidence>
<evidence type="ECO:0000313" key="1">
    <source>
        <dbReference type="EMBL" id="KAJ3514792.1"/>
    </source>
</evidence>
<organism evidence="1 2">
    <name type="scientific">Agrocybe chaxingu</name>
    <dbReference type="NCBI Taxonomy" id="84603"/>
    <lineage>
        <taxon>Eukaryota</taxon>
        <taxon>Fungi</taxon>
        <taxon>Dikarya</taxon>
        <taxon>Basidiomycota</taxon>
        <taxon>Agaricomycotina</taxon>
        <taxon>Agaricomycetes</taxon>
        <taxon>Agaricomycetidae</taxon>
        <taxon>Agaricales</taxon>
        <taxon>Agaricineae</taxon>
        <taxon>Strophariaceae</taxon>
        <taxon>Agrocybe</taxon>
    </lineage>
</organism>
<accession>A0A9W8MYT8</accession>